<keyword evidence="6" id="KW-0963">Cytoplasm</keyword>
<dbReference type="SUPFAM" id="SSF53098">
    <property type="entry name" value="Ribonuclease H-like"/>
    <property type="match status" value="1"/>
</dbReference>
<sequence length="504" mass="54332">MPPAGARYPGHNLSNPFAHMSGPLQQGGPHIQQHQHNLQQHPTFGNANPTHNMNLFGHNQSAFQSNSGMAGMGAAGIGAAPGLGGISGGTGLDGQEARLRFNQVGQSQDAALARGPDGTKGMGQRIREVWRNNLQQEMDLLRSLVDQYPYISMDTEFPGVIARPIGDFTSKASYHYQTVRCNVDLLKIIQLGITLFSIQGEVPPSHLDATELTYKPKALQHYGNSIIICPCTWNFNFQYSLDSDMYNEDSIQLLKKSGADFEKHASLGIDPVEFGSLLTTSGLVLSDRVNWISFHSGYDFAYLIKLLSSKPLPEDENAYRECVETYFPRLLDVKFLWRYATSQVRRGAIGAQAANIINSVGTRSGLQDLADELGCQRVGNSHTAGSDAWLTGAVFWEIKKKIFDNNLPEEMNGQMWGLTGVGPPASATAQAAVIAAQGQQNLNYQNMNGGMMFHGQAGHRGGDGPSTPTNHPAGLASTPGPGQHGGIMTPGAGGAFGEFRYGGK</sequence>
<evidence type="ECO:0000256" key="8">
    <source>
        <dbReference type="ARBA" id="ARBA00022723"/>
    </source>
</evidence>
<evidence type="ECO:0000256" key="15">
    <source>
        <dbReference type="SAM" id="MobiDB-lite"/>
    </source>
</evidence>
<dbReference type="PANTHER" id="PTHR10797">
    <property type="entry name" value="CCR4-NOT TRANSCRIPTION COMPLEX SUBUNIT"/>
    <property type="match status" value="1"/>
</dbReference>
<dbReference type="GO" id="GO:0005737">
    <property type="term" value="C:cytoplasm"/>
    <property type="evidence" value="ECO:0007669"/>
    <property type="project" value="UniProtKB-SubCell"/>
</dbReference>
<accession>A0A6A6VKM7</accession>
<keyword evidence="10" id="KW-0269">Exonuclease</keyword>
<keyword evidence="14" id="KW-0539">Nucleus</keyword>
<comment type="subcellular location">
    <subcellularLocation>
        <location evidence="3">Cytoplasm</location>
    </subcellularLocation>
    <subcellularLocation>
        <location evidence="2">Nucleus</location>
    </subcellularLocation>
</comment>
<keyword evidence="17" id="KW-1185">Reference proteome</keyword>
<feature type="region of interest" description="Disordered" evidence="15">
    <location>
        <begin position="1"/>
        <end position="35"/>
    </location>
</feature>
<comment type="catalytic activity">
    <reaction evidence="1">
        <text>Exonucleolytic cleavage of poly(A) to 5'-AMP.</text>
        <dbReference type="EC" id="3.1.13.4"/>
    </reaction>
</comment>
<evidence type="ECO:0000256" key="12">
    <source>
        <dbReference type="ARBA" id="ARBA00023015"/>
    </source>
</evidence>
<dbReference type="GO" id="GO:0004535">
    <property type="term" value="F:poly(A)-specific ribonuclease activity"/>
    <property type="evidence" value="ECO:0007669"/>
    <property type="project" value="UniProtKB-EC"/>
</dbReference>
<evidence type="ECO:0000256" key="2">
    <source>
        <dbReference type="ARBA" id="ARBA00004123"/>
    </source>
</evidence>
<dbReference type="Pfam" id="PF04857">
    <property type="entry name" value="CAF1"/>
    <property type="match status" value="2"/>
</dbReference>
<dbReference type="AlphaFoldDB" id="A0A6A6VKM7"/>
<keyword evidence="13" id="KW-0804">Transcription</keyword>
<dbReference type="EC" id="3.1.13.4" evidence="5"/>
<keyword evidence="9" id="KW-0378">Hydrolase</keyword>
<evidence type="ECO:0000256" key="6">
    <source>
        <dbReference type="ARBA" id="ARBA00022490"/>
    </source>
</evidence>
<dbReference type="InterPro" id="IPR039637">
    <property type="entry name" value="CNOT7/CNOT8/Pop2"/>
</dbReference>
<keyword evidence="8" id="KW-0479">Metal-binding</keyword>
<protein>
    <recommendedName>
        <fullName evidence="5">poly(A)-specific ribonuclease</fullName>
        <ecNumber evidence="5">3.1.13.4</ecNumber>
    </recommendedName>
</protein>
<evidence type="ECO:0000256" key="13">
    <source>
        <dbReference type="ARBA" id="ARBA00023163"/>
    </source>
</evidence>
<dbReference type="GO" id="GO:0030014">
    <property type="term" value="C:CCR4-NOT complex"/>
    <property type="evidence" value="ECO:0007669"/>
    <property type="project" value="InterPro"/>
</dbReference>
<dbReference type="InterPro" id="IPR036397">
    <property type="entry name" value="RNaseH_sf"/>
</dbReference>
<reference evidence="16" key="1">
    <citation type="journal article" date="2020" name="Stud. Mycol.">
        <title>101 Dothideomycetes genomes: a test case for predicting lifestyles and emergence of pathogens.</title>
        <authorList>
            <person name="Haridas S."/>
            <person name="Albert R."/>
            <person name="Binder M."/>
            <person name="Bloem J."/>
            <person name="Labutti K."/>
            <person name="Salamov A."/>
            <person name="Andreopoulos B."/>
            <person name="Baker S."/>
            <person name="Barry K."/>
            <person name="Bills G."/>
            <person name="Bluhm B."/>
            <person name="Cannon C."/>
            <person name="Castanera R."/>
            <person name="Culley D."/>
            <person name="Daum C."/>
            <person name="Ezra D."/>
            <person name="Gonzalez J."/>
            <person name="Henrissat B."/>
            <person name="Kuo A."/>
            <person name="Liang C."/>
            <person name="Lipzen A."/>
            <person name="Lutzoni F."/>
            <person name="Magnuson J."/>
            <person name="Mondo S."/>
            <person name="Nolan M."/>
            <person name="Ohm R."/>
            <person name="Pangilinan J."/>
            <person name="Park H.-J."/>
            <person name="Ramirez L."/>
            <person name="Alfaro M."/>
            <person name="Sun H."/>
            <person name="Tritt A."/>
            <person name="Yoshinaga Y."/>
            <person name="Zwiers L.-H."/>
            <person name="Turgeon B."/>
            <person name="Goodwin S."/>
            <person name="Spatafora J."/>
            <person name="Crous P."/>
            <person name="Grigoriev I."/>
        </authorList>
    </citation>
    <scope>NUCLEOTIDE SEQUENCE</scope>
    <source>
        <strain evidence="16">CBS 119925</strain>
    </source>
</reference>
<dbReference type="GO" id="GO:0005634">
    <property type="term" value="C:nucleus"/>
    <property type="evidence" value="ECO:0007669"/>
    <property type="project" value="UniProtKB-SubCell"/>
</dbReference>
<gene>
    <name evidence="16" type="ORF">M011DRAFT_523985</name>
</gene>
<feature type="compositionally biased region" description="Low complexity" evidence="15">
    <location>
        <begin position="22"/>
        <end position="35"/>
    </location>
</feature>
<dbReference type="Proteomes" id="UP000799440">
    <property type="component" value="Unassembled WGS sequence"/>
</dbReference>
<evidence type="ECO:0000256" key="7">
    <source>
        <dbReference type="ARBA" id="ARBA00022722"/>
    </source>
</evidence>
<evidence type="ECO:0000256" key="4">
    <source>
        <dbReference type="ARBA" id="ARBA00008372"/>
    </source>
</evidence>
<feature type="region of interest" description="Disordered" evidence="15">
    <location>
        <begin position="456"/>
        <end position="475"/>
    </location>
</feature>
<evidence type="ECO:0000256" key="3">
    <source>
        <dbReference type="ARBA" id="ARBA00004496"/>
    </source>
</evidence>
<proteinExistence type="inferred from homology"/>
<organism evidence="16 17">
    <name type="scientific">Sporormia fimetaria CBS 119925</name>
    <dbReference type="NCBI Taxonomy" id="1340428"/>
    <lineage>
        <taxon>Eukaryota</taxon>
        <taxon>Fungi</taxon>
        <taxon>Dikarya</taxon>
        <taxon>Ascomycota</taxon>
        <taxon>Pezizomycotina</taxon>
        <taxon>Dothideomycetes</taxon>
        <taxon>Pleosporomycetidae</taxon>
        <taxon>Pleosporales</taxon>
        <taxon>Sporormiaceae</taxon>
        <taxon>Sporormia</taxon>
    </lineage>
</organism>
<evidence type="ECO:0000256" key="14">
    <source>
        <dbReference type="ARBA" id="ARBA00023242"/>
    </source>
</evidence>
<evidence type="ECO:0000256" key="9">
    <source>
        <dbReference type="ARBA" id="ARBA00022801"/>
    </source>
</evidence>
<dbReference type="InterPro" id="IPR006941">
    <property type="entry name" value="RNase_CAF1"/>
</dbReference>
<dbReference type="EMBL" id="MU006564">
    <property type="protein sequence ID" value="KAF2750100.1"/>
    <property type="molecule type" value="Genomic_DNA"/>
</dbReference>
<keyword evidence="11" id="KW-0694">RNA-binding</keyword>
<dbReference type="GO" id="GO:0003723">
    <property type="term" value="F:RNA binding"/>
    <property type="evidence" value="ECO:0007669"/>
    <property type="project" value="UniProtKB-KW"/>
</dbReference>
<dbReference type="Gene3D" id="3.30.420.10">
    <property type="entry name" value="Ribonuclease H-like superfamily/Ribonuclease H"/>
    <property type="match status" value="1"/>
</dbReference>
<evidence type="ECO:0000313" key="17">
    <source>
        <dbReference type="Proteomes" id="UP000799440"/>
    </source>
</evidence>
<evidence type="ECO:0000256" key="5">
    <source>
        <dbReference type="ARBA" id="ARBA00012161"/>
    </source>
</evidence>
<keyword evidence="7" id="KW-0540">Nuclease</keyword>
<evidence type="ECO:0000313" key="16">
    <source>
        <dbReference type="EMBL" id="KAF2750100.1"/>
    </source>
</evidence>
<evidence type="ECO:0000256" key="10">
    <source>
        <dbReference type="ARBA" id="ARBA00022839"/>
    </source>
</evidence>
<dbReference type="GO" id="GO:0046872">
    <property type="term" value="F:metal ion binding"/>
    <property type="evidence" value="ECO:0007669"/>
    <property type="project" value="UniProtKB-KW"/>
</dbReference>
<name>A0A6A6VKM7_9PLEO</name>
<keyword evidence="12" id="KW-0805">Transcription regulation</keyword>
<comment type="similarity">
    <text evidence="4">Belongs to the CAF1 family.</text>
</comment>
<dbReference type="OrthoDB" id="1164111at2759"/>
<evidence type="ECO:0000256" key="1">
    <source>
        <dbReference type="ARBA" id="ARBA00001663"/>
    </source>
</evidence>
<dbReference type="InterPro" id="IPR012337">
    <property type="entry name" value="RNaseH-like_sf"/>
</dbReference>
<evidence type="ECO:0000256" key="11">
    <source>
        <dbReference type="ARBA" id="ARBA00022884"/>
    </source>
</evidence>